<reference evidence="1 2" key="1">
    <citation type="submission" date="2024-05" db="EMBL/GenBank/DDBJ databases">
        <authorList>
            <person name="Haq I."/>
            <person name="Ullah Z."/>
            <person name="Ahmad R."/>
            <person name="Li M."/>
            <person name="Tong Y."/>
        </authorList>
    </citation>
    <scope>NUCLEOTIDE SEQUENCE [LARGE SCALE GENOMIC DNA]</scope>
    <source>
        <strain evidence="1 2">16A2E</strain>
    </source>
</reference>
<comment type="caution">
    <text evidence="1">The sequence shown here is derived from an EMBL/GenBank/DDBJ whole genome shotgun (WGS) entry which is preliminary data.</text>
</comment>
<dbReference type="EMBL" id="JBDIML010000001">
    <property type="protein sequence ID" value="MEN2765807.1"/>
    <property type="molecule type" value="Genomic_DNA"/>
</dbReference>
<evidence type="ECO:0000313" key="1">
    <source>
        <dbReference type="EMBL" id="MEN2765807.1"/>
    </source>
</evidence>
<sequence length="124" mass="14284">MEITVNEQAQLFPLAFNDGWKQMAGHEIKVGEYRFCAIPRDEYINISEVTTGMKFFDIPVDLTTYLITSTREDTIKYFYQVGERIVKIITTQLDFNKTLEQMKEKSLETCGEMPAIENVEVGEG</sequence>
<accession>A0ABU9XG12</accession>
<proteinExistence type="predicted"/>
<gene>
    <name evidence="1" type="ORF">ABC228_01285</name>
</gene>
<evidence type="ECO:0000313" key="2">
    <source>
        <dbReference type="Proteomes" id="UP001444625"/>
    </source>
</evidence>
<keyword evidence="2" id="KW-1185">Reference proteome</keyword>
<protein>
    <submittedName>
        <fullName evidence="1">Uncharacterized protein</fullName>
    </submittedName>
</protein>
<dbReference type="Proteomes" id="UP001444625">
    <property type="component" value="Unassembled WGS sequence"/>
</dbReference>
<dbReference type="RefSeq" id="WP_345823279.1">
    <property type="nucleotide sequence ID" value="NZ_JBDIML010000001.1"/>
</dbReference>
<organism evidence="1 2">
    <name type="scientific">Ornithinibacillus xuwenensis</name>
    <dbReference type="NCBI Taxonomy" id="3144668"/>
    <lineage>
        <taxon>Bacteria</taxon>
        <taxon>Bacillati</taxon>
        <taxon>Bacillota</taxon>
        <taxon>Bacilli</taxon>
        <taxon>Bacillales</taxon>
        <taxon>Bacillaceae</taxon>
        <taxon>Ornithinibacillus</taxon>
    </lineage>
</organism>
<name>A0ABU9XG12_9BACI</name>